<sequence length="183" mass="21065">MSGERLKEAALPLFAEQGYEGTALSEIAKAVGIKTPSIYAHFASKEALFLEIYRDVIKHELTVLGTIKDQVYPTVDEALRAFFYQVTDFNANPAMKRFFQRAIFFPPQSLATQMREEMTTYEAMTSEMLGSLLLQKMDETRKKKWVHVFYCLLDGLSLEHEIYDAKEFETRRETAWEALASLI</sequence>
<dbReference type="SUPFAM" id="SSF46689">
    <property type="entry name" value="Homeodomain-like"/>
    <property type="match status" value="1"/>
</dbReference>
<dbReference type="Pfam" id="PF00440">
    <property type="entry name" value="TetR_N"/>
    <property type="match status" value="1"/>
</dbReference>
<dbReference type="Gene3D" id="1.10.357.10">
    <property type="entry name" value="Tetracycline Repressor, domain 2"/>
    <property type="match status" value="1"/>
</dbReference>
<protein>
    <submittedName>
        <fullName evidence="6">TetR family transcriptional regulator</fullName>
    </submittedName>
</protein>
<feature type="DNA-binding region" description="H-T-H motif" evidence="4">
    <location>
        <begin position="23"/>
        <end position="42"/>
    </location>
</feature>
<dbReference type="GO" id="GO:0000976">
    <property type="term" value="F:transcription cis-regulatory region binding"/>
    <property type="evidence" value="ECO:0007669"/>
    <property type="project" value="TreeGrafter"/>
</dbReference>
<gene>
    <name evidence="6" type="ORF">EP57_10410</name>
</gene>
<organism evidence="6 7">
    <name type="scientific">Listeria booriae</name>
    <dbReference type="NCBI Taxonomy" id="1552123"/>
    <lineage>
        <taxon>Bacteria</taxon>
        <taxon>Bacillati</taxon>
        <taxon>Bacillota</taxon>
        <taxon>Bacilli</taxon>
        <taxon>Bacillales</taxon>
        <taxon>Listeriaceae</taxon>
        <taxon>Listeria</taxon>
    </lineage>
</organism>
<dbReference type="PANTHER" id="PTHR30055:SF238">
    <property type="entry name" value="MYCOFACTOCIN BIOSYNTHESIS TRANSCRIPTIONAL REGULATOR MFTR-RELATED"/>
    <property type="match status" value="1"/>
</dbReference>
<dbReference type="InterPro" id="IPR001647">
    <property type="entry name" value="HTH_TetR"/>
</dbReference>
<dbReference type="eggNOG" id="COG1309">
    <property type="taxonomic scope" value="Bacteria"/>
</dbReference>
<dbReference type="PANTHER" id="PTHR30055">
    <property type="entry name" value="HTH-TYPE TRANSCRIPTIONAL REGULATOR RUTR"/>
    <property type="match status" value="1"/>
</dbReference>
<dbReference type="InterPro" id="IPR049488">
    <property type="entry name" value="TM_1030-like_C"/>
</dbReference>
<proteinExistence type="predicted"/>
<dbReference type="Gene3D" id="1.10.10.60">
    <property type="entry name" value="Homeodomain-like"/>
    <property type="match status" value="1"/>
</dbReference>
<accession>A0A099W677</accession>
<dbReference type="Proteomes" id="UP000029844">
    <property type="component" value="Unassembled WGS sequence"/>
</dbReference>
<keyword evidence="7" id="KW-1185">Reference proteome</keyword>
<dbReference type="InterPro" id="IPR050109">
    <property type="entry name" value="HTH-type_TetR-like_transc_reg"/>
</dbReference>
<name>A0A099W677_9LIST</name>
<dbReference type="PRINTS" id="PR00455">
    <property type="entry name" value="HTHTETR"/>
</dbReference>
<evidence type="ECO:0000259" key="5">
    <source>
        <dbReference type="PROSITE" id="PS50977"/>
    </source>
</evidence>
<comment type="caution">
    <text evidence="6">The sequence shown here is derived from an EMBL/GenBank/DDBJ whole genome shotgun (WGS) entry which is preliminary data.</text>
</comment>
<evidence type="ECO:0000256" key="4">
    <source>
        <dbReference type="PROSITE-ProRule" id="PRU00335"/>
    </source>
</evidence>
<dbReference type="STRING" id="1552123.EP57_10410"/>
<dbReference type="GeneID" id="58717781"/>
<keyword evidence="2 4" id="KW-0238">DNA-binding</keyword>
<evidence type="ECO:0000256" key="1">
    <source>
        <dbReference type="ARBA" id="ARBA00023015"/>
    </source>
</evidence>
<feature type="domain" description="HTH tetR-type" evidence="5">
    <location>
        <begin position="1"/>
        <end position="60"/>
    </location>
</feature>
<dbReference type="EMBL" id="JNFA01000024">
    <property type="protein sequence ID" value="KGL40306.1"/>
    <property type="molecule type" value="Genomic_DNA"/>
</dbReference>
<reference evidence="6 7" key="1">
    <citation type="submission" date="2014-05" db="EMBL/GenBank/DDBJ databases">
        <title>Novel Listeriaceae from food processing environments.</title>
        <authorList>
            <person name="den Bakker H.C."/>
        </authorList>
    </citation>
    <scope>NUCLEOTIDE SEQUENCE [LARGE SCALE GENOMIC DNA]</scope>
    <source>
        <strain evidence="6 7">FSL A5-0281</strain>
    </source>
</reference>
<dbReference type="InterPro" id="IPR009057">
    <property type="entry name" value="Homeodomain-like_sf"/>
</dbReference>
<dbReference type="RefSeq" id="WP_036086412.1">
    <property type="nucleotide sequence ID" value="NZ_CBCSHQ010000002.1"/>
</dbReference>
<dbReference type="PROSITE" id="PS50977">
    <property type="entry name" value="HTH_TETR_2"/>
    <property type="match status" value="1"/>
</dbReference>
<evidence type="ECO:0000256" key="2">
    <source>
        <dbReference type="ARBA" id="ARBA00023125"/>
    </source>
</evidence>
<evidence type="ECO:0000313" key="6">
    <source>
        <dbReference type="EMBL" id="KGL40306.1"/>
    </source>
</evidence>
<dbReference type="AlphaFoldDB" id="A0A099W677"/>
<dbReference type="Pfam" id="PF21256">
    <property type="entry name" value="TetR_C_5-like"/>
    <property type="match status" value="1"/>
</dbReference>
<evidence type="ECO:0000256" key="3">
    <source>
        <dbReference type="ARBA" id="ARBA00023163"/>
    </source>
</evidence>
<dbReference type="OrthoDB" id="509229at2"/>
<keyword evidence="3" id="KW-0804">Transcription</keyword>
<evidence type="ECO:0000313" key="7">
    <source>
        <dbReference type="Proteomes" id="UP000029844"/>
    </source>
</evidence>
<dbReference type="GO" id="GO:0003700">
    <property type="term" value="F:DNA-binding transcription factor activity"/>
    <property type="evidence" value="ECO:0007669"/>
    <property type="project" value="TreeGrafter"/>
</dbReference>
<keyword evidence="1" id="KW-0805">Transcription regulation</keyword>